<keyword evidence="1" id="KW-1133">Transmembrane helix</keyword>
<gene>
    <name evidence="2" type="ORF">A2729_02805</name>
</gene>
<sequence>MVKKDILLPKIYGKIGVVFFSLSLLILILTSYLIWAKVTIHLAPSAEQINQEFDFIIKEDVGLTSLEINDIIKGIIKMVEVSQTSSFTATGSKKGESDIVGEVTIINNYSKEQALIASTRLALPANPEKVILRLKSNVAVSAGKKIKVPVYAEDKENFKELKPARLIIPGLWAGLQDKIYAENETTLSAGSNIINFVEQKDLTNAEATLKDQLYRRALTQVNQQLDQQQSLWPKLVSANMEEAKFDTQANAEATQFSGTMKLKAIVVVFDEPALIAKAREKIKAGLPAEKQLVDLDPKSFKYEVLEYNLENKTAKIKVKLLASSVLAQAASLIDKAKLTGLTEEQVQSYFSQFPQIKSVQIKFKPFWLKKTPRLQDKIEIKIGE</sequence>
<evidence type="ECO:0008006" key="4">
    <source>
        <dbReference type="Google" id="ProtNLM"/>
    </source>
</evidence>
<protein>
    <recommendedName>
        <fullName evidence="4">Baseplate protein J-like domain-containing protein</fullName>
    </recommendedName>
</protein>
<name>A0A1G1XXU7_9BACT</name>
<accession>A0A1G1XXU7</accession>
<dbReference type="Proteomes" id="UP000178930">
    <property type="component" value="Unassembled WGS sequence"/>
</dbReference>
<organism evidence="2 3">
    <name type="scientific">Candidatus Buchananbacteria bacterium RIFCSPHIGHO2_01_FULL_39_14</name>
    <dbReference type="NCBI Taxonomy" id="1797532"/>
    <lineage>
        <taxon>Bacteria</taxon>
        <taxon>Candidatus Buchananiibacteriota</taxon>
    </lineage>
</organism>
<dbReference type="EMBL" id="MHIB01000012">
    <property type="protein sequence ID" value="OGY44791.1"/>
    <property type="molecule type" value="Genomic_DNA"/>
</dbReference>
<keyword evidence="1" id="KW-0812">Transmembrane</keyword>
<feature type="transmembrane region" description="Helical" evidence="1">
    <location>
        <begin position="12"/>
        <end position="35"/>
    </location>
</feature>
<dbReference type="STRING" id="1797532.A2729_02805"/>
<reference evidence="2 3" key="1">
    <citation type="journal article" date="2016" name="Nat. Commun.">
        <title>Thousands of microbial genomes shed light on interconnected biogeochemical processes in an aquifer system.</title>
        <authorList>
            <person name="Anantharaman K."/>
            <person name="Brown C.T."/>
            <person name="Hug L.A."/>
            <person name="Sharon I."/>
            <person name="Castelle C.J."/>
            <person name="Probst A.J."/>
            <person name="Thomas B.C."/>
            <person name="Singh A."/>
            <person name="Wilkins M.J."/>
            <person name="Karaoz U."/>
            <person name="Brodie E.L."/>
            <person name="Williams K.H."/>
            <person name="Hubbard S.S."/>
            <person name="Banfield J.F."/>
        </authorList>
    </citation>
    <scope>NUCLEOTIDE SEQUENCE [LARGE SCALE GENOMIC DNA]</scope>
</reference>
<evidence type="ECO:0000313" key="2">
    <source>
        <dbReference type="EMBL" id="OGY44791.1"/>
    </source>
</evidence>
<dbReference type="AlphaFoldDB" id="A0A1G1XXU7"/>
<proteinExistence type="predicted"/>
<evidence type="ECO:0000256" key="1">
    <source>
        <dbReference type="SAM" id="Phobius"/>
    </source>
</evidence>
<evidence type="ECO:0000313" key="3">
    <source>
        <dbReference type="Proteomes" id="UP000178930"/>
    </source>
</evidence>
<keyword evidence="1" id="KW-0472">Membrane</keyword>
<comment type="caution">
    <text evidence="2">The sequence shown here is derived from an EMBL/GenBank/DDBJ whole genome shotgun (WGS) entry which is preliminary data.</text>
</comment>